<keyword evidence="12 17" id="KW-0443">Lipid metabolism</keyword>
<keyword evidence="10 16" id="KW-0106">Calcium</keyword>
<keyword evidence="9 17" id="KW-0378">Hydrolase</keyword>
<evidence type="ECO:0000256" key="5">
    <source>
        <dbReference type="ARBA" id="ARBA00022452"/>
    </source>
</evidence>
<dbReference type="PANTHER" id="PTHR40457:SF1">
    <property type="entry name" value="PHOSPHOLIPASE A1"/>
    <property type="match status" value="1"/>
</dbReference>
<evidence type="ECO:0000256" key="6">
    <source>
        <dbReference type="ARBA" id="ARBA00022692"/>
    </source>
</evidence>
<comment type="cofactor">
    <cofactor evidence="17">
        <name>Ca(2+)</name>
        <dbReference type="ChEBI" id="CHEBI:29108"/>
    </cofactor>
    <text evidence="17">Binds 1 Ca(2+) ion per monomer. In the dimeric form the Ca(2+) is bound by different amino acids with binding of each Ca(2+) shared with ligands coming from each monomer. The Ca(2+) ion may have a role in catalysis.</text>
</comment>
<evidence type="ECO:0000313" key="19">
    <source>
        <dbReference type="EMBL" id="RZS73931.1"/>
    </source>
</evidence>
<dbReference type="AlphaFoldDB" id="A0A4Q7MXW0"/>
<proteinExistence type="inferred from homology"/>
<gene>
    <name evidence="19" type="ORF">EV679_1138</name>
</gene>
<dbReference type="EC" id="3.1.1.4" evidence="17"/>
<comment type="caution">
    <text evidence="19">The sequence shown here is derived from an EMBL/GenBank/DDBJ whole genome shotgun (WGS) entry which is preliminary data.</text>
</comment>
<evidence type="ECO:0000256" key="12">
    <source>
        <dbReference type="ARBA" id="ARBA00023098"/>
    </source>
</evidence>
<feature type="binding site" description="in dimeric form" evidence="16">
    <location>
        <position position="276"/>
    </location>
    <ligand>
        <name>Ca(2+)</name>
        <dbReference type="ChEBI" id="CHEBI:29108"/>
        <label>1</label>
    </ligand>
</feature>
<evidence type="ECO:0000256" key="15">
    <source>
        <dbReference type="PIRSR" id="PIRSR603187-1"/>
    </source>
</evidence>
<feature type="region of interest" description="Disordered" evidence="18">
    <location>
        <begin position="1"/>
        <end position="22"/>
    </location>
</feature>
<reference evidence="19 20" key="1">
    <citation type="submission" date="2019-02" db="EMBL/GenBank/DDBJ databases">
        <title>Genomic Encyclopedia of Type Strains, Phase IV (KMG-IV): sequencing the most valuable type-strain genomes for metagenomic binning, comparative biology and taxonomic classification.</title>
        <authorList>
            <person name="Goeker M."/>
        </authorList>
    </citation>
    <scope>NUCLEOTIDE SEQUENCE [LARGE SCALE GENOMIC DNA]</scope>
    <source>
        <strain evidence="19 20">DSM 16618</strain>
    </source>
</reference>
<dbReference type="GO" id="GO:0016042">
    <property type="term" value="P:lipid catabolic process"/>
    <property type="evidence" value="ECO:0007669"/>
    <property type="project" value="UniProtKB-KW"/>
</dbReference>
<dbReference type="PANTHER" id="PTHR40457">
    <property type="entry name" value="PHOSPHOLIPASE A1"/>
    <property type="match status" value="1"/>
</dbReference>
<keyword evidence="13" id="KW-0472">Membrane</keyword>
<evidence type="ECO:0000256" key="13">
    <source>
        <dbReference type="ARBA" id="ARBA00023136"/>
    </source>
</evidence>
<keyword evidence="7 16" id="KW-0479">Metal-binding</keyword>
<evidence type="ECO:0000256" key="1">
    <source>
        <dbReference type="ARBA" id="ARBA00000111"/>
    </source>
</evidence>
<accession>A0A4Q7MXW0</accession>
<organism evidence="19 20">
    <name type="scientific">Kerstersia gyiorum</name>
    <dbReference type="NCBI Taxonomy" id="206506"/>
    <lineage>
        <taxon>Bacteria</taxon>
        <taxon>Pseudomonadati</taxon>
        <taxon>Pseudomonadota</taxon>
        <taxon>Betaproteobacteria</taxon>
        <taxon>Burkholderiales</taxon>
        <taxon>Alcaligenaceae</taxon>
        <taxon>Kerstersia</taxon>
    </lineage>
</organism>
<dbReference type="InterPro" id="IPR036541">
    <property type="entry name" value="PLipase_A1_sf"/>
</dbReference>
<dbReference type="EC" id="3.1.1.32" evidence="17"/>
<evidence type="ECO:0000256" key="2">
    <source>
        <dbReference type="ARBA" id="ARBA00001604"/>
    </source>
</evidence>
<keyword evidence="8" id="KW-0732">Signal</keyword>
<feature type="active site" description="Nucleophile" evidence="15">
    <location>
        <position position="315"/>
    </location>
</feature>
<dbReference type="EMBL" id="SGWZ01000001">
    <property type="protein sequence ID" value="RZS73931.1"/>
    <property type="molecule type" value="Genomic_DNA"/>
</dbReference>
<keyword evidence="11 17" id="KW-0442">Lipid degradation</keyword>
<feature type="binding site" description="in dimeric form" evidence="16">
    <location>
        <position position="323"/>
    </location>
    <ligand>
        <name>Ca(2+)</name>
        <dbReference type="ChEBI" id="CHEBI:29108"/>
        <label>1</label>
    </ligand>
</feature>
<dbReference type="Pfam" id="PF02253">
    <property type="entry name" value="PLA1"/>
    <property type="match status" value="1"/>
</dbReference>
<evidence type="ECO:0000256" key="9">
    <source>
        <dbReference type="ARBA" id="ARBA00022801"/>
    </source>
</evidence>
<evidence type="ECO:0000256" key="3">
    <source>
        <dbReference type="ARBA" id="ARBA00010525"/>
    </source>
</evidence>
<dbReference type="PRINTS" id="PR01486">
    <property type="entry name" value="PHPHLIPASEA1"/>
</dbReference>
<name>A0A4Q7MXW0_9BURK</name>
<evidence type="ECO:0000256" key="11">
    <source>
        <dbReference type="ARBA" id="ARBA00022963"/>
    </source>
</evidence>
<evidence type="ECO:0000256" key="14">
    <source>
        <dbReference type="ARBA" id="ARBA00023237"/>
    </source>
</evidence>
<comment type="similarity">
    <text evidence="3 17">Belongs to the phospholipase A1 family.</text>
</comment>
<dbReference type="Proteomes" id="UP000292039">
    <property type="component" value="Unassembled WGS sequence"/>
</dbReference>
<comment type="catalytic activity">
    <reaction evidence="2 17">
        <text>a 1,2-diacyl-sn-glycero-3-phosphocholine + H2O = a 1-acyl-sn-glycero-3-phosphocholine + a fatty acid + H(+)</text>
        <dbReference type="Rhea" id="RHEA:15801"/>
        <dbReference type="ChEBI" id="CHEBI:15377"/>
        <dbReference type="ChEBI" id="CHEBI:15378"/>
        <dbReference type="ChEBI" id="CHEBI:28868"/>
        <dbReference type="ChEBI" id="CHEBI:57643"/>
        <dbReference type="ChEBI" id="CHEBI:58168"/>
        <dbReference type="EC" id="3.1.1.4"/>
    </reaction>
</comment>
<dbReference type="GO" id="GO:0004623">
    <property type="term" value="F:phospholipase A2 activity"/>
    <property type="evidence" value="ECO:0007669"/>
    <property type="project" value="UniProtKB-EC"/>
</dbReference>
<comment type="subunit">
    <text evidence="4 17">Homodimer; dimerization is reversible, and the dimeric form is the active one.</text>
</comment>
<comment type="function">
    <text evidence="17">Hydrolysis of phosphatidylcholine with phospholipase A2 (EC 3.1.1.4) and phospholipase A1 (EC 3.1.1.32) activities.</text>
</comment>
<protein>
    <recommendedName>
        <fullName evidence="17">Phospholipase A1</fullName>
        <ecNumber evidence="17">3.1.1.32</ecNumber>
        <ecNumber evidence="17">3.1.1.4</ecNumber>
    </recommendedName>
    <alternativeName>
        <fullName evidence="17">Phosphatidylcholine 1-acylhydrolase</fullName>
    </alternativeName>
</protein>
<evidence type="ECO:0000256" key="18">
    <source>
        <dbReference type="SAM" id="MobiDB-lite"/>
    </source>
</evidence>
<keyword evidence="5" id="KW-1134">Transmembrane beta strand</keyword>
<evidence type="ECO:0000256" key="10">
    <source>
        <dbReference type="ARBA" id="ARBA00022837"/>
    </source>
</evidence>
<dbReference type="GO" id="GO:0009279">
    <property type="term" value="C:cell outer membrane"/>
    <property type="evidence" value="ECO:0007669"/>
    <property type="project" value="UniProtKB-SubCell"/>
</dbReference>
<keyword evidence="14 17" id="KW-0998">Cell outer membrane</keyword>
<comment type="subcellular location">
    <subcellularLocation>
        <location evidence="17">Cell outer membrane</location>
        <topology evidence="17">Multi-pass membrane protein</topology>
    </subcellularLocation>
    <text evidence="17">One of the very few enzymes located there.</text>
</comment>
<dbReference type="GO" id="GO:0046872">
    <property type="term" value="F:metal ion binding"/>
    <property type="evidence" value="ECO:0007669"/>
    <property type="project" value="UniProtKB-KW"/>
</dbReference>
<evidence type="ECO:0000313" key="20">
    <source>
        <dbReference type="Proteomes" id="UP000292039"/>
    </source>
</evidence>
<sequence length="448" mass="50301">MAPPLPVFRRNLPSRPSSPRRRAPWPHLHLRWFACLLGLGMSAVAHAGLTFSLDRPQAVSGEPIAVQGLFFNDQKNKTSWVAPELIVLQWRSPQGEIIRTTARLDGRPGTISLPVGGYTRVFWKTEVPASLVGLQAISVEGYPALLALDTDPIEDSRVAATPANVPLQEVPVVQTGNLLAASPSGISVDHGPAPLESAAVHAQAQPVPSASERFLSAFSAYEPLYFAFGNRGGFHSRFQLSFRYRLFNPRSEPNLLLDNLFLGYTQTAMWDLSGESKPFIDTTYNPSLFWRAERLVQSDDARWGLGFATGAEHASNGRDGPESRSLNDFYIQPIAHLRFGSNLLTFQPRFKQYFGVEEENHDFRRYAGRVDWRLRWAQDNGIIMHLLYRQGSHSRRATQVDASWPLKRIWPDMNGYLFVQYFNGYGETLLGYNERQSSQFRVGISIVP</sequence>
<evidence type="ECO:0000256" key="4">
    <source>
        <dbReference type="ARBA" id="ARBA00011702"/>
    </source>
</evidence>
<dbReference type="GO" id="GO:0008970">
    <property type="term" value="F:phospholipase A1 activity"/>
    <property type="evidence" value="ECO:0007669"/>
    <property type="project" value="UniProtKB-EC"/>
</dbReference>
<evidence type="ECO:0000256" key="16">
    <source>
        <dbReference type="PIRSR" id="PIRSR603187-2"/>
    </source>
</evidence>
<feature type="active site" description="Proton acceptor" evidence="15">
    <location>
        <position position="313"/>
    </location>
</feature>
<dbReference type="InterPro" id="IPR003187">
    <property type="entry name" value="PLipase_A1"/>
</dbReference>
<evidence type="ECO:0000256" key="7">
    <source>
        <dbReference type="ARBA" id="ARBA00022723"/>
    </source>
</evidence>
<feature type="binding site" description="in dimeric form" evidence="16">
    <location>
        <position position="318"/>
    </location>
    <ligand>
        <name>Ca(2+)</name>
        <dbReference type="ChEBI" id="CHEBI:29108"/>
        <label>1</label>
    </ligand>
</feature>
<dbReference type="Gene3D" id="2.40.230.10">
    <property type="entry name" value="Phospholipase A1"/>
    <property type="match status" value="1"/>
</dbReference>
<comment type="catalytic activity">
    <reaction evidence="1 17">
        <text>a 1,2-diacyl-sn-glycero-3-phosphocholine + H2O = a 2-acyl-sn-glycero-3-phosphocholine + a fatty acid + H(+)</text>
        <dbReference type="Rhea" id="RHEA:18689"/>
        <dbReference type="ChEBI" id="CHEBI:15377"/>
        <dbReference type="ChEBI" id="CHEBI:15378"/>
        <dbReference type="ChEBI" id="CHEBI:28868"/>
        <dbReference type="ChEBI" id="CHEBI:57643"/>
        <dbReference type="ChEBI" id="CHEBI:57875"/>
        <dbReference type="EC" id="3.1.1.32"/>
    </reaction>
</comment>
<dbReference type="SUPFAM" id="SSF56931">
    <property type="entry name" value="Outer membrane phospholipase A (OMPLA)"/>
    <property type="match status" value="1"/>
</dbReference>
<evidence type="ECO:0000256" key="17">
    <source>
        <dbReference type="RuleBase" id="RU366027"/>
    </source>
</evidence>
<evidence type="ECO:0000256" key="8">
    <source>
        <dbReference type="ARBA" id="ARBA00022729"/>
    </source>
</evidence>
<keyword evidence="6" id="KW-0812">Transmembrane</keyword>